<dbReference type="AlphaFoldDB" id="A0AAT9PFR9"/>
<sequence length="46" mass="4968">MLKKILTQGIRLKKRMLWVIAALLVLMSTALAQVVAAPAHAIAINS</sequence>
<dbReference type="Proteomes" id="UP000829560">
    <property type="component" value="Chromosome"/>
</dbReference>
<dbReference type="KEGG" id="prae:MN210_03440"/>
<reference evidence="1" key="1">
    <citation type="submission" date="2024-03" db="EMBL/GenBank/DDBJ databases">
        <title>Psychrobacter raelis sp. nov. isolated from a dog with peritonitis.</title>
        <authorList>
            <person name="Schiavone A."/>
            <person name="Manzulli V."/>
            <person name="Camarda A."/>
            <person name="Cafiero M.A."/>
            <person name="Vasco I."/>
            <person name="Marino L."/>
            <person name="Pennuzzi G."/>
            <person name="Serrecchia L."/>
            <person name="Galante D."/>
            <person name="Pugliese N."/>
        </authorList>
    </citation>
    <scope>NUCLEOTIDE SEQUENCE</scope>
    <source>
        <strain evidence="1">PraFG1</strain>
    </source>
</reference>
<evidence type="ECO:0000313" key="1">
    <source>
        <dbReference type="EMBL" id="UNK05852.1"/>
    </source>
</evidence>
<protein>
    <submittedName>
        <fullName evidence="1">Uncharacterized protein</fullName>
    </submittedName>
</protein>
<proteinExistence type="predicted"/>
<gene>
    <name evidence="1" type="ORF">MN210_03440</name>
</gene>
<dbReference type="EMBL" id="CP093310">
    <property type="protein sequence ID" value="UNK05852.1"/>
    <property type="molecule type" value="Genomic_DNA"/>
</dbReference>
<accession>A0AAT9PFR9</accession>
<name>A0AAT9PFR9_9GAMM</name>
<evidence type="ECO:0000313" key="2">
    <source>
        <dbReference type="Proteomes" id="UP000829560"/>
    </source>
</evidence>
<organism evidence="1 2">
    <name type="scientific">Psychrobacter raelei</name>
    <dbReference type="NCBI Taxonomy" id="2565531"/>
    <lineage>
        <taxon>Bacteria</taxon>
        <taxon>Pseudomonadati</taxon>
        <taxon>Pseudomonadota</taxon>
        <taxon>Gammaproteobacteria</taxon>
        <taxon>Moraxellales</taxon>
        <taxon>Moraxellaceae</taxon>
        <taxon>Psychrobacter</taxon>
    </lineage>
</organism>
<keyword evidence="2" id="KW-1185">Reference proteome</keyword>
<dbReference type="RefSeq" id="WP_241879149.1">
    <property type="nucleotide sequence ID" value="NZ_CP093310.2"/>
</dbReference>